<dbReference type="CDD" id="cd05778">
    <property type="entry name" value="DNA_polB_zeta_exo"/>
    <property type="match status" value="1"/>
</dbReference>
<dbReference type="InterPro" id="IPR030559">
    <property type="entry name" value="PolZ_Rev3"/>
</dbReference>
<reference evidence="2 3" key="1">
    <citation type="journal article" date="2015" name="Sci. Rep.">
        <title>Chromosome-level genome map provides insights into diverse defense mechanisms in the medicinal fungus Ganoderma sinense.</title>
        <authorList>
            <person name="Zhu Y."/>
            <person name="Xu J."/>
            <person name="Sun C."/>
            <person name="Zhou S."/>
            <person name="Xu H."/>
            <person name="Nelson D.R."/>
            <person name="Qian J."/>
            <person name="Song J."/>
            <person name="Luo H."/>
            <person name="Xiang L."/>
            <person name="Li Y."/>
            <person name="Xu Z."/>
            <person name="Ji A."/>
            <person name="Wang L."/>
            <person name="Lu S."/>
            <person name="Hayward A."/>
            <person name="Sun W."/>
            <person name="Li X."/>
            <person name="Schwartz D.C."/>
            <person name="Wang Y."/>
            <person name="Chen S."/>
        </authorList>
    </citation>
    <scope>NUCLEOTIDE SEQUENCE [LARGE SCALE GENOMIC DNA]</scope>
    <source>
        <strain evidence="2 3">ZZ0214-1</strain>
    </source>
</reference>
<accession>A0A2G8SDY7</accession>
<name>A0A2G8SDY7_9APHY</name>
<dbReference type="InterPro" id="IPR036397">
    <property type="entry name" value="RNaseH_sf"/>
</dbReference>
<dbReference type="STRING" id="1077348.A0A2G8SDY7"/>
<feature type="domain" description="DNA-directed DNA polymerase family B exonuclease" evidence="1">
    <location>
        <begin position="178"/>
        <end position="303"/>
    </location>
</feature>
<evidence type="ECO:0000313" key="3">
    <source>
        <dbReference type="Proteomes" id="UP000230002"/>
    </source>
</evidence>
<comment type="caution">
    <text evidence="2">The sequence shown here is derived from an EMBL/GenBank/DDBJ whole genome shotgun (WGS) entry which is preliminary data.</text>
</comment>
<keyword evidence="3" id="KW-1185">Reference proteome</keyword>
<sequence length="407" mass="45723">MATRPSSQLMTVLSPALRSLHCGKNAYVYALRPPTSAELLGSTDEHGIPNKIYRSPWYSRESDAPERPREYAGLVFHLKGGEGIGNLGDWKCGEGASPAGGEPVHPLDPTGVGGWEYASTPPTVRQVRQWLKEQKGRLDSRTVRIKDSSQIEGPTQRNPYGLQSTLTLRSDMAQRMAQNMTVLTLEVFAPSKDDRVPNPDDDEVAAVFYCFQRHDREVGEALTCESGIVAVDSAQFNPRRLRSLQAEFVESELELLNRLIDVILELDPDVLSGWEVQAASWGYLSARGRSYGLDVGEQISRAPGRTAGGYDGWAMKTSSTFKVIGRHVLNLWRIMRSEQTFAIYSFEHVVFQLLHRRRTPWYSPRTLTEWYNSSVPEHTDRVVRYFASRTSMVLEMLDVAEVVTKNA</sequence>
<dbReference type="AlphaFoldDB" id="A0A2G8SDY7"/>
<organism evidence="2 3">
    <name type="scientific">Ganoderma sinense ZZ0214-1</name>
    <dbReference type="NCBI Taxonomy" id="1077348"/>
    <lineage>
        <taxon>Eukaryota</taxon>
        <taxon>Fungi</taxon>
        <taxon>Dikarya</taxon>
        <taxon>Basidiomycota</taxon>
        <taxon>Agaricomycotina</taxon>
        <taxon>Agaricomycetes</taxon>
        <taxon>Polyporales</taxon>
        <taxon>Polyporaceae</taxon>
        <taxon>Ganoderma</taxon>
    </lineage>
</organism>
<dbReference type="InterPro" id="IPR006133">
    <property type="entry name" value="DNA-dir_DNA_pol_B_exonuc"/>
</dbReference>
<evidence type="ECO:0000313" key="2">
    <source>
        <dbReference type="EMBL" id="PIL31963.1"/>
    </source>
</evidence>
<dbReference type="GO" id="GO:0016035">
    <property type="term" value="C:zeta DNA polymerase complex"/>
    <property type="evidence" value="ECO:0007669"/>
    <property type="project" value="InterPro"/>
</dbReference>
<dbReference type="Gene3D" id="3.30.420.10">
    <property type="entry name" value="Ribonuclease H-like superfamily/Ribonuclease H"/>
    <property type="match status" value="1"/>
</dbReference>
<dbReference type="GO" id="GO:0003887">
    <property type="term" value="F:DNA-directed DNA polymerase activity"/>
    <property type="evidence" value="ECO:0007669"/>
    <property type="project" value="TreeGrafter"/>
</dbReference>
<protein>
    <recommendedName>
        <fullName evidence="1">DNA-directed DNA polymerase family B exonuclease domain-containing protein</fullName>
    </recommendedName>
</protein>
<dbReference type="Proteomes" id="UP000230002">
    <property type="component" value="Unassembled WGS sequence"/>
</dbReference>
<dbReference type="SUPFAM" id="SSF53098">
    <property type="entry name" value="Ribonuclease H-like"/>
    <property type="match status" value="1"/>
</dbReference>
<dbReference type="PANTHER" id="PTHR45812">
    <property type="entry name" value="DNA POLYMERASE ZETA CATALYTIC SUBUNIT"/>
    <property type="match status" value="1"/>
</dbReference>
<proteinExistence type="predicted"/>
<gene>
    <name evidence="2" type="ORF">GSI_06667</name>
</gene>
<dbReference type="GO" id="GO:0005634">
    <property type="term" value="C:nucleus"/>
    <property type="evidence" value="ECO:0007669"/>
    <property type="project" value="TreeGrafter"/>
</dbReference>
<dbReference type="InterPro" id="IPR012337">
    <property type="entry name" value="RNaseH-like_sf"/>
</dbReference>
<dbReference type="Pfam" id="PF03104">
    <property type="entry name" value="DNA_pol_B_exo1"/>
    <property type="match status" value="1"/>
</dbReference>
<dbReference type="GO" id="GO:0000724">
    <property type="term" value="P:double-strand break repair via homologous recombination"/>
    <property type="evidence" value="ECO:0007669"/>
    <property type="project" value="TreeGrafter"/>
</dbReference>
<dbReference type="PANTHER" id="PTHR45812:SF1">
    <property type="entry name" value="DNA POLYMERASE ZETA CATALYTIC SUBUNIT"/>
    <property type="match status" value="1"/>
</dbReference>
<evidence type="ECO:0000259" key="1">
    <source>
        <dbReference type="Pfam" id="PF03104"/>
    </source>
</evidence>
<dbReference type="OrthoDB" id="2414538at2759"/>
<dbReference type="GO" id="GO:0042276">
    <property type="term" value="P:error-prone translesion synthesis"/>
    <property type="evidence" value="ECO:0007669"/>
    <property type="project" value="TreeGrafter"/>
</dbReference>
<dbReference type="EMBL" id="AYKW01000012">
    <property type="protein sequence ID" value="PIL31963.1"/>
    <property type="molecule type" value="Genomic_DNA"/>
</dbReference>
<dbReference type="GO" id="GO:0003676">
    <property type="term" value="F:nucleic acid binding"/>
    <property type="evidence" value="ECO:0007669"/>
    <property type="project" value="InterPro"/>
</dbReference>